<dbReference type="InterPro" id="IPR051089">
    <property type="entry name" value="prtT"/>
</dbReference>
<dbReference type="PROSITE" id="PS50048">
    <property type="entry name" value="ZN2_CY6_FUNGAL_2"/>
    <property type="match status" value="1"/>
</dbReference>
<keyword evidence="2" id="KW-0805">Transcription regulation</keyword>
<dbReference type="AlphaFoldDB" id="A0A2T3ZHK9"/>
<evidence type="ECO:0000256" key="4">
    <source>
        <dbReference type="ARBA" id="ARBA00023163"/>
    </source>
</evidence>
<dbReference type="EMBL" id="KZ679258">
    <property type="protein sequence ID" value="PTB44282.1"/>
    <property type="molecule type" value="Genomic_DNA"/>
</dbReference>
<evidence type="ECO:0000256" key="3">
    <source>
        <dbReference type="ARBA" id="ARBA00023125"/>
    </source>
</evidence>
<feature type="region of interest" description="Disordered" evidence="6">
    <location>
        <begin position="80"/>
        <end position="119"/>
    </location>
</feature>
<keyword evidence="9" id="KW-1185">Reference proteome</keyword>
<dbReference type="GO" id="GO:0005634">
    <property type="term" value="C:nucleus"/>
    <property type="evidence" value="ECO:0007669"/>
    <property type="project" value="UniProtKB-SubCell"/>
</dbReference>
<dbReference type="Gene3D" id="4.10.240.10">
    <property type="entry name" value="Zn(2)-C6 fungal-type DNA-binding domain"/>
    <property type="match status" value="1"/>
</dbReference>
<dbReference type="InterPro" id="IPR001138">
    <property type="entry name" value="Zn2Cys6_DnaBD"/>
</dbReference>
<dbReference type="SUPFAM" id="SSF57701">
    <property type="entry name" value="Zn2/Cys6 DNA-binding domain"/>
    <property type="match status" value="1"/>
</dbReference>
<keyword evidence="5" id="KW-0539">Nucleus</keyword>
<evidence type="ECO:0000313" key="8">
    <source>
        <dbReference type="EMBL" id="PTB44282.1"/>
    </source>
</evidence>
<dbReference type="PANTHER" id="PTHR31845">
    <property type="entry name" value="FINGER DOMAIN PROTEIN, PUTATIVE-RELATED"/>
    <property type="match status" value="1"/>
</dbReference>
<dbReference type="InterPro" id="IPR036864">
    <property type="entry name" value="Zn2-C6_fun-type_DNA-bd_sf"/>
</dbReference>
<sequence length="667" mass="73440">MPIAKRRACVTCTNAKCKCSPQSDNLCQRCARLGKQCVYLDLPERKKRRRNDDDDEGGSNSRVVALENRVEELVAQLDAIRNGGTRHVPTSSSTDDTSPPSTGALSIPDALRSSGPASQKPELLDAVSEGYHGREPPKTSVLEGLPDIVDRGFLSVSEAENLVSQFKSRFVWMFPFVVLDPSQTVVDLRKKEPLLFLAVVAASIPSAHPIRKLLADEIMQHITSRIVASSERNLGLVRALLVLCAWYRYPAQKGHVQLMLLMNLCTTMVYDLGLNRLKGELTTDQQRALLGTYWVTASLPRGLNRPEAMANSKKIEECCNNMAVSTEYPSDRCIRPFILAQSFVNTIDSSYSELGESGHDETLVRIMVGAKLRQFESLEATLKEELSRLPNPTTSVFTCNMHYVNIAIRDMALDDEYVSYQTRHAFDQSPSAEAFKTSAYRSSLLWHLLRHSKALIQAYMDIPDAQLSQVTVFTLSQICASLVILPRSVSALLKLIVARQGPPHSRTWPVQGEALDEARAIVDEADFLSTTIRLYEKFRTLIVGLTTQEKGLDVAGTLCCHMSVLASWYAPRVQAILGVDLVVKHPLASITPHAGDIVDVINAANASNSGNTSTASVPPVVYHSTERTGSTDVQQGFPGAYTGAEDGNYLFSDELWASVLESFTSFA</sequence>
<evidence type="ECO:0000256" key="2">
    <source>
        <dbReference type="ARBA" id="ARBA00023015"/>
    </source>
</evidence>
<evidence type="ECO:0000256" key="6">
    <source>
        <dbReference type="SAM" id="MobiDB-lite"/>
    </source>
</evidence>
<keyword evidence="4" id="KW-0804">Transcription</keyword>
<reference evidence="8 9" key="1">
    <citation type="submission" date="2016-07" db="EMBL/GenBank/DDBJ databases">
        <title>Multiple horizontal gene transfer events from other fungi enriched the ability of initially mycotrophic Trichoderma (Ascomycota) to feed on dead plant biomass.</title>
        <authorList>
            <consortium name="DOE Joint Genome Institute"/>
            <person name="Aerts A."/>
            <person name="Atanasova L."/>
            <person name="Chenthamara K."/>
            <person name="Zhang J."/>
            <person name="Grujic M."/>
            <person name="Henrissat B."/>
            <person name="Kuo A."/>
            <person name="Salamov A."/>
            <person name="Lipzen A."/>
            <person name="Labutti K."/>
            <person name="Barry K."/>
            <person name="Miao Y."/>
            <person name="Rahimi M.J."/>
            <person name="Shen Q."/>
            <person name="Grigoriev I.V."/>
            <person name="Kubicek C.P."/>
            <person name="Druzhinina I.S."/>
        </authorList>
    </citation>
    <scope>NUCLEOTIDE SEQUENCE [LARGE SCALE GENOMIC DNA]</scope>
    <source>
        <strain evidence="8 9">CBS 433.97</strain>
    </source>
</reference>
<proteinExistence type="predicted"/>
<gene>
    <name evidence="8" type="ORF">M441DRAFT_186795</name>
</gene>
<dbReference type="OrthoDB" id="1600564at2759"/>
<keyword evidence="3" id="KW-0238">DNA-binding</keyword>
<feature type="compositionally biased region" description="Low complexity" evidence="6">
    <location>
        <begin position="89"/>
        <end position="102"/>
    </location>
</feature>
<dbReference type="CDD" id="cd12148">
    <property type="entry name" value="fungal_TF_MHR"/>
    <property type="match status" value="1"/>
</dbReference>
<evidence type="ECO:0000256" key="5">
    <source>
        <dbReference type="ARBA" id="ARBA00023242"/>
    </source>
</evidence>
<dbReference type="CDD" id="cd00067">
    <property type="entry name" value="GAL4"/>
    <property type="match status" value="1"/>
</dbReference>
<organism evidence="8 9">
    <name type="scientific">Trichoderma asperellum (strain ATCC 204424 / CBS 433.97 / NBRC 101777)</name>
    <dbReference type="NCBI Taxonomy" id="1042311"/>
    <lineage>
        <taxon>Eukaryota</taxon>
        <taxon>Fungi</taxon>
        <taxon>Dikarya</taxon>
        <taxon>Ascomycota</taxon>
        <taxon>Pezizomycotina</taxon>
        <taxon>Sordariomycetes</taxon>
        <taxon>Hypocreomycetidae</taxon>
        <taxon>Hypocreales</taxon>
        <taxon>Hypocreaceae</taxon>
        <taxon>Trichoderma</taxon>
    </lineage>
</organism>
<name>A0A2T3ZHK9_TRIA4</name>
<dbReference type="GO" id="GO:0000981">
    <property type="term" value="F:DNA-binding transcription factor activity, RNA polymerase II-specific"/>
    <property type="evidence" value="ECO:0007669"/>
    <property type="project" value="InterPro"/>
</dbReference>
<dbReference type="STRING" id="1042311.A0A2T3ZHK9"/>
<dbReference type="PROSITE" id="PS00463">
    <property type="entry name" value="ZN2_CY6_FUNGAL_1"/>
    <property type="match status" value="1"/>
</dbReference>
<dbReference type="GO" id="GO:0000976">
    <property type="term" value="F:transcription cis-regulatory region binding"/>
    <property type="evidence" value="ECO:0007669"/>
    <property type="project" value="TreeGrafter"/>
</dbReference>
<evidence type="ECO:0000259" key="7">
    <source>
        <dbReference type="PROSITE" id="PS50048"/>
    </source>
</evidence>
<protein>
    <recommendedName>
        <fullName evidence="7">Zn(2)-C6 fungal-type domain-containing protein</fullName>
    </recommendedName>
</protein>
<dbReference type="GO" id="GO:0008270">
    <property type="term" value="F:zinc ion binding"/>
    <property type="evidence" value="ECO:0007669"/>
    <property type="project" value="InterPro"/>
</dbReference>
<comment type="subcellular location">
    <subcellularLocation>
        <location evidence="1">Nucleus</location>
    </subcellularLocation>
</comment>
<evidence type="ECO:0000256" key="1">
    <source>
        <dbReference type="ARBA" id="ARBA00004123"/>
    </source>
</evidence>
<feature type="domain" description="Zn(2)-C6 fungal-type" evidence="7">
    <location>
        <begin position="8"/>
        <end position="39"/>
    </location>
</feature>
<dbReference type="PANTHER" id="PTHR31845:SF10">
    <property type="entry name" value="ZN(II)2CYS6 TRANSCRIPTION FACTOR (EUROFUNG)"/>
    <property type="match status" value="1"/>
</dbReference>
<dbReference type="Proteomes" id="UP000240493">
    <property type="component" value="Unassembled WGS sequence"/>
</dbReference>
<accession>A0A2T3ZHK9</accession>
<evidence type="ECO:0000313" key="9">
    <source>
        <dbReference type="Proteomes" id="UP000240493"/>
    </source>
</evidence>